<reference evidence="2 3" key="1">
    <citation type="journal article" date="2019" name="Commun. Biol.">
        <title>The bagworm genome reveals a unique fibroin gene that provides high tensile strength.</title>
        <authorList>
            <person name="Kono N."/>
            <person name="Nakamura H."/>
            <person name="Ohtoshi R."/>
            <person name="Tomita M."/>
            <person name="Numata K."/>
            <person name="Arakawa K."/>
        </authorList>
    </citation>
    <scope>NUCLEOTIDE SEQUENCE [LARGE SCALE GENOMIC DNA]</scope>
</reference>
<comment type="caution">
    <text evidence="2">The sequence shown here is derived from an EMBL/GenBank/DDBJ whole genome shotgun (WGS) entry which is preliminary data.</text>
</comment>
<dbReference type="AlphaFoldDB" id="A0A4C1T555"/>
<proteinExistence type="predicted"/>
<feature type="compositionally biased region" description="Low complexity" evidence="1">
    <location>
        <begin position="43"/>
        <end position="55"/>
    </location>
</feature>
<dbReference type="Proteomes" id="UP000299102">
    <property type="component" value="Unassembled WGS sequence"/>
</dbReference>
<name>A0A4C1T555_EUMVA</name>
<accession>A0A4C1T555</accession>
<sequence length="87" mass="9817">MLIVFKINSYINKYHIELVNSPELHEKVNQRYSATAVVVGVTKTKSAGAPRAASGRRPERPRSAQKQRSEEIRFGPSLSKPLRKKTL</sequence>
<organism evidence="2 3">
    <name type="scientific">Eumeta variegata</name>
    <name type="common">Bagworm moth</name>
    <name type="synonym">Eumeta japonica</name>
    <dbReference type="NCBI Taxonomy" id="151549"/>
    <lineage>
        <taxon>Eukaryota</taxon>
        <taxon>Metazoa</taxon>
        <taxon>Ecdysozoa</taxon>
        <taxon>Arthropoda</taxon>
        <taxon>Hexapoda</taxon>
        <taxon>Insecta</taxon>
        <taxon>Pterygota</taxon>
        <taxon>Neoptera</taxon>
        <taxon>Endopterygota</taxon>
        <taxon>Lepidoptera</taxon>
        <taxon>Glossata</taxon>
        <taxon>Ditrysia</taxon>
        <taxon>Tineoidea</taxon>
        <taxon>Psychidae</taxon>
        <taxon>Oiketicinae</taxon>
        <taxon>Eumeta</taxon>
    </lineage>
</organism>
<feature type="compositionally biased region" description="Basic and acidic residues" evidence="1">
    <location>
        <begin position="56"/>
        <end position="73"/>
    </location>
</feature>
<evidence type="ECO:0000313" key="2">
    <source>
        <dbReference type="EMBL" id="GBP08588.1"/>
    </source>
</evidence>
<gene>
    <name evidence="2" type="ORF">EVAR_7204_1</name>
</gene>
<feature type="region of interest" description="Disordered" evidence="1">
    <location>
        <begin position="43"/>
        <end position="87"/>
    </location>
</feature>
<evidence type="ECO:0000313" key="3">
    <source>
        <dbReference type="Proteomes" id="UP000299102"/>
    </source>
</evidence>
<evidence type="ECO:0000256" key="1">
    <source>
        <dbReference type="SAM" id="MobiDB-lite"/>
    </source>
</evidence>
<dbReference type="EMBL" id="BGZK01000032">
    <property type="protein sequence ID" value="GBP08588.1"/>
    <property type="molecule type" value="Genomic_DNA"/>
</dbReference>
<protein>
    <submittedName>
        <fullName evidence="2">Uncharacterized protein</fullName>
    </submittedName>
</protein>
<keyword evidence="3" id="KW-1185">Reference proteome</keyword>